<evidence type="ECO:0000256" key="1">
    <source>
        <dbReference type="ARBA" id="ARBA00022801"/>
    </source>
</evidence>
<name>A0AA36AIY3_OCTVU</name>
<dbReference type="AlphaFoldDB" id="A0AA36AIY3"/>
<dbReference type="GO" id="GO:0034587">
    <property type="term" value="P:piRNA processing"/>
    <property type="evidence" value="ECO:0007669"/>
    <property type="project" value="TreeGrafter"/>
</dbReference>
<dbReference type="Gene3D" id="3.30.870.10">
    <property type="entry name" value="Endonuclease Chain A"/>
    <property type="match status" value="1"/>
</dbReference>
<dbReference type="GO" id="GO:0005739">
    <property type="term" value="C:mitochondrion"/>
    <property type="evidence" value="ECO:0007669"/>
    <property type="project" value="TreeGrafter"/>
</dbReference>
<evidence type="ECO:0000256" key="2">
    <source>
        <dbReference type="ARBA" id="ARBA00022963"/>
    </source>
</evidence>
<dbReference type="GO" id="GO:0016042">
    <property type="term" value="P:lipid catabolic process"/>
    <property type="evidence" value="ECO:0007669"/>
    <property type="project" value="UniProtKB-KW"/>
</dbReference>
<gene>
    <name evidence="9" type="ORF">OCTVUL_1B005872</name>
</gene>
<evidence type="ECO:0000256" key="7">
    <source>
        <dbReference type="SAM" id="Phobius"/>
    </source>
</evidence>
<dbReference type="PANTHER" id="PTHR43856:SF1">
    <property type="entry name" value="MITOCHONDRIAL CARDIOLIPIN HYDROLASE"/>
    <property type="match status" value="1"/>
</dbReference>
<proteinExistence type="inferred from homology"/>
<sequence length="239" mass="27287">MLPSKIIPSLVSFMVGLISSGLVIGTVYKLYGYGVKKLRKGRRGDEGSEDEDEIFTEVLMFPDKHIACKNNFLLESGCVRSDCSLSHYKTSLSEIYRRLCAAKKYICVCVFHITYKDLVDILIAMNKKGVCIQVITDDEKTDSESQVDRLRAHNIPVRTDHSSSFMHHKFTVIDRKIVIHGSFNWTFSAINGNLENVLITNDSDIAQNFQREFDLLWTKFDMTTNNQKHTNGCIKHIKL</sequence>
<dbReference type="InterPro" id="IPR001736">
    <property type="entry name" value="PLipase_D/transphosphatidylase"/>
</dbReference>
<reference evidence="9" key="1">
    <citation type="submission" date="2023-08" db="EMBL/GenBank/DDBJ databases">
        <authorList>
            <person name="Alioto T."/>
            <person name="Alioto T."/>
            <person name="Gomez Garrido J."/>
        </authorList>
    </citation>
    <scope>NUCLEOTIDE SEQUENCE</scope>
</reference>
<dbReference type="PANTHER" id="PTHR43856">
    <property type="entry name" value="CARDIOLIPIN HYDROLASE"/>
    <property type="match status" value="1"/>
</dbReference>
<evidence type="ECO:0000256" key="6">
    <source>
        <dbReference type="ARBA" id="ARBA00043167"/>
    </source>
</evidence>
<dbReference type="SMART" id="SM00155">
    <property type="entry name" value="PLDc"/>
    <property type="match status" value="1"/>
</dbReference>
<dbReference type="Proteomes" id="UP001162480">
    <property type="component" value="Chromosome 2"/>
</dbReference>
<organism evidence="9 10">
    <name type="scientific">Octopus vulgaris</name>
    <name type="common">Common octopus</name>
    <dbReference type="NCBI Taxonomy" id="6645"/>
    <lineage>
        <taxon>Eukaryota</taxon>
        <taxon>Metazoa</taxon>
        <taxon>Spiralia</taxon>
        <taxon>Lophotrochozoa</taxon>
        <taxon>Mollusca</taxon>
        <taxon>Cephalopoda</taxon>
        <taxon>Coleoidea</taxon>
        <taxon>Octopodiformes</taxon>
        <taxon>Octopoda</taxon>
        <taxon>Incirrata</taxon>
        <taxon>Octopodidae</taxon>
        <taxon>Octopus</taxon>
    </lineage>
</organism>
<keyword evidence="7" id="KW-0812">Transmembrane</keyword>
<keyword evidence="2" id="KW-0442">Lipid degradation</keyword>
<evidence type="ECO:0000259" key="8">
    <source>
        <dbReference type="PROSITE" id="PS50035"/>
    </source>
</evidence>
<accession>A0AA36AIY3</accession>
<evidence type="ECO:0000256" key="3">
    <source>
        <dbReference type="ARBA" id="ARBA00023098"/>
    </source>
</evidence>
<dbReference type="SUPFAM" id="SSF56024">
    <property type="entry name" value="Phospholipase D/nuclease"/>
    <property type="match status" value="1"/>
</dbReference>
<feature type="transmembrane region" description="Helical" evidence="7">
    <location>
        <begin position="6"/>
        <end position="31"/>
    </location>
</feature>
<dbReference type="Pfam" id="PF13091">
    <property type="entry name" value="PLDc_2"/>
    <property type="match status" value="1"/>
</dbReference>
<evidence type="ECO:0000256" key="5">
    <source>
        <dbReference type="ARBA" id="ARBA00040549"/>
    </source>
</evidence>
<keyword evidence="10" id="KW-1185">Reference proteome</keyword>
<keyword evidence="1" id="KW-0378">Hydrolase</keyword>
<evidence type="ECO:0000313" key="10">
    <source>
        <dbReference type="Proteomes" id="UP001162480"/>
    </source>
</evidence>
<comment type="similarity">
    <text evidence="4">Belongs to the phospholipase D family. MitoPLD/Zucchini subfamily.</text>
</comment>
<dbReference type="EMBL" id="OX597815">
    <property type="protein sequence ID" value="CAI9716949.1"/>
    <property type="molecule type" value="Genomic_DNA"/>
</dbReference>
<evidence type="ECO:0000256" key="4">
    <source>
        <dbReference type="ARBA" id="ARBA00038012"/>
    </source>
</evidence>
<keyword evidence="3" id="KW-0443">Lipid metabolism</keyword>
<keyword evidence="7" id="KW-0472">Membrane</keyword>
<feature type="domain" description="PLD phosphodiesterase" evidence="8">
    <location>
        <begin position="162"/>
        <end position="189"/>
    </location>
</feature>
<dbReference type="CDD" id="cd09171">
    <property type="entry name" value="PLDc_vPLD6_like"/>
    <property type="match status" value="1"/>
</dbReference>
<evidence type="ECO:0000313" key="9">
    <source>
        <dbReference type="EMBL" id="CAI9716949.1"/>
    </source>
</evidence>
<protein>
    <recommendedName>
        <fullName evidence="5">Mitochondrial cardiolipin hydrolase</fullName>
    </recommendedName>
    <alternativeName>
        <fullName evidence="6">Mitochondrial phospholipase</fullName>
    </alternativeName>
</protein>
<keyword evidence="7" id="KW-1133">Transmembrane helix</keyword>
<dbReference type="InterPro" id="IPR025202">
    <property type="entry name" value="PLD-like_dom"/>
</dbReference>
<dbReference type="InterPro" id="IPR051406">
    <property type="entry name" value="PLD_domain"/>
</dbReference>
<dbReference type="GO" id="GO:0016891">
    <property type="term" value="F:RNA endonuclease activity producing 5'-phosphomonoesters, hydrolytic mechanism"/>
    <property type="evidence" value="ECO:0007669"/>
    <property type="project" value="TreeGrafter"/>
</dbReference>
<dbReference type="PROSITE" id="PS50035">
    <property type="entry name" value="PLD"/>
    <property type="match status" value="1"/>
</dbReference>